<feature type="domain" description="Glycosyl transferase family 1" evidence="1">
    <location>
        <begin position="222"/>
        <end position="384"/>
    </location>
</feature>
<keyword evidence="4" id="KW-1185">Reference proteome</keyword>
<dbReference type="Pfam" id="PF00534">
    <property type="entry name" value="Glycos_transf_1"/>
    <property type="match status" value="1"/>
</dbReference>
<protein>
    <submittedName>
        <fullName evidence="3">Glycosyltransferase WbuB</fullName>
    </submittedName>
</protein>
<feature type="domain" description="Glycosyltransferase subfamily 4-like N-terminal" evidence="2">
    <location>
        <begin position="24"/>
        <end position="200"/>
    </location>
</feature>
<dbReference type="Gene3D" id="3.40.50.2000">
    <property type="entry name" value="Glycogen Phosphorylase B"/>
    <property type="match status" value="2"/>
</dbReference>
<dbReference type="PANTHER" id="PTHR45947:SF3">
    <property type="entry name" value="SULFOQUINOVOSYL TRANSFERASE SQD2"/>
    <property type="match status" value="1"/>
</dbReference>
<dbReference type="GO" id="GO:0016758">
    <property type="term" value="F:hexosyltransferase activity"/>
    <property type="evidence" value="ECO:0007669"/>
    <property type="project" value="TreeGrafter"/>
</dbReference>
<dbReference type="InterPro" id="IPR050194">
    <property type="entry name" value="Glycosyltransferase_grp1"/>
</dbReference>
<dbReference type="InterPro" id="IPR001296">
    <property type="entry name" value="Glyco_trans_1"/>
</dbReference>
<accession>A0A8J3DQ29</accession>
<organism evidence="3 4">
    <name type="scientific">Tianweitania populi</name>
    <dbReference type="NCBI Taxonomy" id="1607949"/>
    <lineage>
        <taxon>Bacteria</taxon>
        <taxon>Pseudomonadati</taxon>
        <taxon>Pseudomonadota</taxon>
        <taxon>Alphaproteobacteria</taxon>
        <taxon>Hyphomicrobiales</taxon>
        <taxon>Phyllobacteriaceae</taxon>
        <taxon>Tianweitania</taxon>
    </lineage>
</organism>
<dbReference type="AlphaFoldDB" id="A0A8J3DQ29"/>
<evidence type="ECO:0000313" key="3">
    <source>
        <dbReference type="EMBL" id="GHD14279.1"/>
    </source>
</evidence>
<name>A0A8J3DQ29_9HYPH</name>
<reference evidence="3" key="1">
    <citation type="journal article" date="2014" name="Int. J. Syst. Evol. Microbiol.">
        <title>Complete genome sequence of Corynebacterium casei LMG S-19264T (=DSM 44701T), isolated from a smear-ripened cheese.</title>
        <authorList>
            <consortium name="US DOE Joint Genome Institute (JGI-PGF)"/>
            <person name="Walter F."/>
            <person name="Albersmeier A."/>
            <person name="Kalinowski J."/>
            <person name="Ruckert C."/>
        </authorList>
    </citation>
    <scope>NUCLEOTIDE SEQUENCE</scope>
    <source>
        <strain evidence="3">KCTC 42249</strain>
    </source>
</reference>
<dbReference type="Proteomes" id="UP000630142">
    <property type="component" value="Unassembled WGS sequence"/>
</dbReference>
<gene>
    <name evidence="3" type="ORF">GCM10016234_19700</name>
</gene>
<dbReference type="SUPFAM" id="SSF53756">
    <property type="entry name" value="UDP-Glycosyltransferase/glycogen phosphorylase"/>
    <property type="match status" value="1"/>
</dbReference>
<evidence type="ECO:0000313" key="4">
    <source>
        <dbReference type="Proteomes" id="UP000630142"/>
    </source>
</evidence>
<dbReference type="PANTHER" id="PTHR45947">
    <property type="entry name" value="SULFOQUINOVOSYL TRANSFERASE SQD2"/>
    <property type="match status" value="1"/>
</dbReference>
<evidence type="ECO:0000259" key="2">
    <source>
        <dbReference type="Pfam" id="PF13579"/>
    </source>
</evidence>
<reference evidence="3" key="2">
    <citation type="submission" date="2020-09" db="EMBL/GenBank/DDBJ databases">
        <authorList>
            <person name="Sun Q."/>
            <person name="Kim S."/>
        </authorList>
    </citation>
    <scope>NUCLEOTIDE SEQUENCE</scope>
    <source>
        <strain evidence="3">KCTC 42249</strain>
    </source>
</reference>
<dbReference type="Pfam" id="PF13579">
    <property type="entry name" value="Glyco_trans_4_4"/>
    <property type="match status" value="1"/>
</dbReference>
<dbReference type="CDD" id="cd03794">
    <property type="entry name" value="GT4_WbuB-like"/>
    <property type="match status" value="1"/>
</dbReference>
<dbReference type="EMBL" id="BMZQ01000002">
    <property type="protein sequence ID" value="GHD14279.1"/>
    <property type="molecule type" value="Genomic_DNA"/>
</dbReference>
<comment type="caution">
    <text evidence="3">The sequence shown here is derived from an EMBL/GenBank/DDBJ whole genome shotgun (WGS) entry which is preliminary data.</text>
</comment>
<evidence type="ECO:0000259" key="1">
    <source>
        <dbReference type="Pfam" id="PF00534"/>
    </source>
</evidence>
<dbReference type="InterPro" id="IPR028098">
    <property type="entry name" value="Glyco_trans_4-like_N"/>
</dbReference>
<proteinExistence type="predicted"/>
<dbReference type="RefSeq" id="WP_189503416.1">
    <property type="nucleotide sequence ID" value="NZ_BMZQ01000002.1"/>
</dbReference>
<sequence>MHILFLTDNFTPEVNAPASRSFEHCREWVKAGHRVTVITGVPNFPRGQVFPGYRNRLWQTEVIDNIRVVRVWTFICANEGFLCRTLDYFSFMVTALLAAFFVRRIDVVVGTSPQFFTVCAAWLVSVLRRAPFVFELRDLWPQSIRVVGAMQDGVLLKALSRIELFLYHRAALIVAVTHSFKRILTARGVDPGKIAVVTNGVDLQRFQPASKDPLLEAELGLTNRFVAGYIGTHGLAHGLDTVLDAARQLRDLGESDVRILMLGDGAEKADLQRRAKAEDLRNILFVDTVPKDQVSRYWSLLDCSLIHLRRDPLFRSVIPSKLFEAMATGIPVVLGVEGEVADIVRRYEVGVTVPPEDAQALVEAVLALRDDPACRATMAENGAQAARRFSRPALALSMLQAIEGVVQHDCLQQTKTS</sequence>